<feature type="binding site" description="axial binding residue" evidence="13">
    <location>
        <position position="476"/>
    </location>
    <ligand>
        <name>heme</name>
        <dbReference type="ChEBI" id="CHEBI:30413"/>
    </ligand>
    <ligandPart>
        <name>Fe</name>
        <dbReference type="ChEBI" id="CHEBI:18248"/>
    </ligandPart>
</feature>
<dbReference type="Pfam" id="PF00067">
    <property type="entry name" value="p450"/>
    <property type="match status" value="1"/>
</dbReference>
<evidence type="ECO:0000256" key="12">
    <source>
        <dbReference type="ARBA" id="ARBA00023136"/>
    </source>
</evidence>
<evidence type="ECO:0000313" key="17">
    <source>
        <dbReference type="Proteomes" id="UP001200034"/>
    </source>
</evidence>
<dbReference type="GO" id="GO:0004497">
    <property type="term" value="F:monooxygenase activity"/>
    <property type="evidence" value="ECO:0007669"/>
    <property type="project" value="UniProtKB-KW"/>
</dbReference>
<accession>A0AAD4JR51</accession>
<keyword evidence="5 13" id="KW-0349">Heme</keyword>
<protein>
    <recommendedName>
        <fullName evidence="18">Cytochrome P450 6a14</fullName>
    </recommendedName>
</protein>
<dbReference type="Gene3D" id="1.10.630.10">
    <property type="entry name" value="Cytochrome P450"/>
    <property type="match status" value="1"/>
</dbReference>
<dbReference type="Proteomes" id="UP001200034">
    <property type="component" value="Unassembled WGS sequence"/>
</dbReference>
<dbReference type="GO" id="GO:0016705">
    <property type="term" value="F:oxidoreductase activity, acting on paired donors, with incorporation or reduction of molecular oxygen"/>
    <property type="evidence" value="ECO:0007669"/>
    <property type="project" value="InterPro"/>
</dbReference>
<evidence type="ECO:0000256" key="8">
    <source>
        <dbReference type="ARBA" id="ARBA00022848"/>
    </source>
</evidence>
<keyword evidence="12 15" id="KW-0472">Membrane</keyword>
<dbReference type="PRINTS" id="PR00385">
    <property type="entry name" value="P450"/>
</dbReference>
<dbReference type="InterPro" id="IPR002401">
    <property type="entry name" value="Cyt_P450_E_grp-I"/>
</dbReference>
<evidence type="ECO:0008006" key="18">
    <source>
        <dbReference type="Google" id="ProtNLM"/>
    </source>
</evidence>
<comment type="caution">
    <text evidence="16">The sequence shown here is derived from an EMBL/GenBank/DDBJ whole genome shotgun (WGS) entry which is preliminary data.</text>
</comment>
<dbReference type="PANTHER" id="PTHR24292">
    <property type="entry name" value="CYTOCHROME P450"/>
    <property type="match status" value="1"/>
</dbReference>
<dbReference type="AlphaFoldDB" id="A0AAD4JR51"/>
<dbReference type="InterPro" id="IPR036396">
    <property type="entry name" value="Cyt_P450_sf"/>
</dbReference>
<evidence type="ECO:0000256" key="15">
    <source>
        <dbReference type="SAM" id="Phobius"/>
    </source>
</evidence>
<feature type="transmembrane region" description="Helical" evidence="15">
    <location>
        <begin position="16"/>
        <end position="41"/>
    </location>
</feature>
<evidence type="ECO:0000256" key="9">
    <source>
        <dbReference type="ARBA" id="ARBA00023002"/>
    </source>
</evidence>
<evidence type="ECO:0000256" key="1">
    <source>
        <dbReference type="ARBA" id="ARBA00001971"/>
    </source>
</evidence>
<feature type="non-terminal residue" evidence="16">
    <location>
        <position position="1"/>
    </location>
</feature>
<evidence type="ECO:0000256" key="4">
    <source>
        <dbReference type="ARBA" id="ARBA00010617"/>
    </source>
</evidence>
<keyword evidence="15" id="KW-0812">Transmembrane</keyword>
<evidence type="ECO:0000256" key="7">
    <source>
        <dbReference type="ARBA" id="ARBA00022824"/>
    </source>
</evidence>
<dbReference type="GO" id="GO:0005506">
    <property type="term" value="F:iron ion binding"/>
    <property type="evidence" value="ECO:0007669"/>
    <property type="project" value="InterPro"/>
</dbReference>
<gene>
    <name evidence="16" type="ORF">KR093_005414</name>
</gene>
<dbReference type="FunFam" id="1.10.630.10:FF:000042">
    <property type="entry name" value="Cytochrome P450"/>
    <property type="match status" value="1"/>
</dbReference>
<evidence type="ECO:0000256" key="14">
    <source>
        <dbReference type="RuleBase" id="RU000461"/>
    </source>
</evidence>
<evidence type="ECO:0000256" key="11">
    <source>
        <dbReference type="ARBA" id="ARBA00023033"/>
    </source>
</evidence>
<dbReference type="PANTHER" id="PTHR24292:SF100">
    <property type="entry name" value="CYTOCHROME P450 6A16, ISOFORM B-RELATED"/>
    <property type="match status" value="1"/>
</dbReference>
<evidence type="ECO:0000256" key="5">
    <source>
        <dbReference type="ARBA" id="ARBA00022617"/>
    </source>
</evidence>
<dbReference type="InterPro" id="IPR050476">
    <property type="entry name" value="Insect_CytP450_Detox"/>
</dbReference>
<name>A0AAD4JR51_9MUSC</name>
<evidence type="ECO:0000256" key="6">
    <source>
        <dbReference type="ARBA" id="ARBA00022723"/>
    </source>
</evidence>
<keyword evidence="17" id="KW-1185">Reference proteome</keyword>
<dbReference type="GO" id="GO:0020037">
    <property type="term" value="F:heme binding"/>
    <property type="evidence" value="ECO:0007669"/>
    <property type="project" value="InterPro"/>
</dbReference>
<dbReference type="InterPro" id="IPR017972">
    <property type="entry name" value="Cyt_P450_CS"/>
</dbReference>
<dbReference type="PROSITE" id="PS00086">
    <property type="entry name" value="CYTOCHROME_P450"/>
    <property type="match status" value="1"/>
</dbReference>
<keyword evidence="10 13" id="KW-0408">Iron</keyword>
<sequence length="531" mass="60592">STQIFSFLASVVRARLVRFIIMVLLTVALLGIALTLLYNYYLNTYTYWKRRGVPYETPLPLLGNMKGVGTKIHFRDVYQRYYKRYKGKAPFAGMFMFVKRVAFIIDLDLVKQVLIKDFKNFQDRGVFNNVRDEPLTGHLFSLEGEEWKAMRQKLTPVFTSGKMKHMFSVVVDVGKHLTTTMGKYAAAAAADDGDVEVKELCARFTTDVIGTCAFGLECNSLADANAEFRAKGRSIFEKARHPKLLQAFIFTNAKLARKLRFKALPDDISKFFMDAVTSTVDHRLKNGIKRNDFLDQLIQLRAENEEAARAGKGIDLSKGLTIEQMAAQAFVFFIAGFETSSSTMAFCLYELAQQQEVQQHLREEIETALQEFSDGEMTFDSINKITYLDQVISETLRKHSIVSHLMRQASENYKVPGTQFVIEQGTTLLIPIYAIHRDPEIYPDPERFDPTRFEPEAIKARHQFAYLPFGDGPRNCIGERFGKMQTKIGLISLLRHYKFSVSKYTEMPLVFDPSSLPLSTKNGIHLKVERL</sequence>
<dbReference type="InterPro" id="IPR001128">
    <property type="entry name" value="Cyt_P450"/>
</dbReference>
<evidence type="ECO:0000256" key="10">
    <source>
        <dbReference type="ARBA" id="ARBA00023004"/>
    </source>
</evidence>
<reference evidence="16" key="1">
    <citation type="journal article" date="2021" name="Mol. Ecol. Resour.">
        <title>Phylogenomic analyses of the genus Drosophila reveals genomic signals of climate adaptation.</title>
        <authorList>
            <person name="Li F."/>
            <person name="Rane R.V."/>
            <person name="Luria V."/>
            <person name="Xiong Z."/>
            <person name="Chen J."/>
            <person name="Li Z."/>
            <person name="Catullo R.A."/>
            <person name="Griffin P.C."/>
            <person name="Schiffer M."/>
            <person name="Pearce S."/>
            <person name="Lee S.F."/>
            <person name="McElroy K."/>
            <person name="Stocker A."/>
            <person name="Shirriffs J."/>
            <person name="Cockerell F."/>
            <person name="Coppin C."/>
            <person name="Sgro C.M."/>
            <person name="Karger A."/>
            <person name="Cain J.W."/>
            <person name="Weber J.A."/>
            <person name="Santpere G."/>
            <person name="Kirschner M.W."/>
            <person name="Hoffmann A.A."/>
            <person name="Oakeshott J.G."/>
            <person name="Zhang G."/>
        </authorList>
    </citation>
    <scope>NUCLEOTIDE SEQUENCE</scope>
    <source>
        <strain evidence="16">BGI-SZ-2011g</strain>
    </source>
</reference>
<keyword evidence="8" id="KW-0492">Microsome</keyword>
<evidence type="ECO:0000313" key="16">
    <source>
        <dbReference type="EMBL" id="KAH8355090.1"/>
    </source>
</evidence>
<dbReference type="CDD" id="cd11056">
    <property type="entry name" value="CYP6-like"/>
    <property type="match status" value="1"/>
</dbReference>
<dbReference type="EMBL" id="JAJJHW010003889">
    <property type="protein sequence ID" value="KAH8355090.1"/>
    <property type="molecule type" value="Genomic_DNA"/>
</dbReference>
<comment type="similarity">
    <text evidence="4 14">Belongs to the cytochrome P450 family.</text>
</comment>
<proteinExistence type="inferred from homology"/>
<keyword evidence="9 14" id="KW-0560">Oxidoreductase</keyword>
<comment type="subcellular location">
    <subcellularLocation>
        <location evidence="3">Endoplasmic reticulum membrane</location>
        <topology evidence="3">Peripheral membrane protein</topology>
    </subcellularLocation>
    <subcellularLocation>
        <location evidence="2">Microsome membrane</location>
        <topology evidence="2">Peripheral membrane protein</topology>
    </subcellularLocation>
</comment>
<comment type="cofactor">
    <cofactor evidence="1 13">
        <name>heme</name>
        <dbReference type="ChEBI" id="CHEBI:30413"/>
    </cofactor>
</comment>
<keyword evidence="6 13" id="KW-0479">Metal-binding</keyword>
<evidence type="ECO:0000256" key="13">
    <source>
        <dbReference type="PIRSR" id="PIRSR602401-1"/>
    </source>
</evidence>
<dbReference type="SUPFAM" id="SSF48264">
    <property type="entry name" value="Cytochrome P450"/>
    <property type="match status" value="1"/>
</dbReference>
<keyword evidence="15" id="KW-1133">Transmembrane helix</keyword>
<dbReference type="PRINTS" id="PR00463">
    <property type="entry name" value="EP450I"/>
</dbReference>
<keyword evidence="7" id="KW-0256">Endoplasmic reticulum</keyword>
<evidence type="ECO:0000256" key="3">
    <source>
        <dbReference type="ARBA" id="ARBA00004406"/>
    </source>
</evidence>
<dbReference type="GO" id="GO:0005789">
    <property type="term" value="C:endoplasmic reticulum membrane"/>
    <property type="evidence" value="ECO:0007669"/>
    <property type="project" value="UniProtKB-SubCell"/>
</dbReference>
<keyword evidence="11 14" id="KW-0503">Monooxygenase</keyword>
<organism evidence="16 17">
    <name type="scientific">Drosophila rubida</name>
    <dbReference type="NCBI Taxonomy" id="30044"/>
    <lineage>
        <taxon>Eukaryota</taxon>
        <taxon>Metazoa</taxon>
        <taxon>Ecdysozoa</taxon>
        <taxon>Arthropoda</taxon>
        <taxon>Hexapoda</taxon>
        <taxon>Insecta</taxon>
        <taxon>Pterygota</taxon>
        <taxon>Neoptera</taxon>
        <taxon>Endopterygota</taxon>
        <taxon>Diptera</taxon>
        <taxon>Brachycera</taxon>
        <taxon>Muscomorpha</taxon>
        <taxon>Ephydroidea</taxon>
        <taxon>Drosophilidae</taxon>
        <taxon>Drosophila</taxon>
    </lineage>
</organism>
<evidence type="ECO:0000256" key="2">
    <source>
        <dbReference type="ARBA" id="ARBA00004174"/>
    </source>
</evidence>